<proteinExistence type="predicted"/>
<feature type="region of interest" description="Disordered" evidence="1">
    <location>
        <begin position="95"/>
        <end position="179"/>
    </location>
</feature>
<evidence type="ECO:0000313" key="2">
    <source>
        <dbReference type="EMBL" id="AVJ50262.1"/>
    </source>
</evidence>
<evidence type="ECO:0000256" key="1">
    <source>
        <dbReference type="SAM" id="MobiDB-lite"/>
    </source>
</evidence>
<dbReference type="KEGG" id="vg:60335865"/>
<evidence type="ECO:0000313" key="3">
    <source>
        <dbReference type="Proteomes" id="UP000241021"/>
    </source>
</evidence>
<reference evidence="3" key="1">
    <citation type="submission" date="2018-02" db="EMBL/GenBank/DDBJ databases">
        <authorList>
            <person name="Yee B."/>
            <person name="Bell B."/>
            <person name="Donohue J.-P."/>
            <person name="Ares M.Jr."/>
            <person name="Hartzog G.A."/>
            <person name="Dargyte M."/>
            <person name="DeMattos M."/>
            <person name="Divekar N."/>
            <person name="Farooq S."/>
            <person name="Hardison E."/>
            <person name="Peracchi L."/>
            <person name="Phillips A."/>
            <person name="Sennef S."/>
            <person name="Fridland S."/>
            <person name="Valenzuela-Sanchez M."/>
            <person name="Stoner T.H."/>
            <person name="Russell D.A."/>
            <person name="Pope W.H."/>
            <person name="Jacobs-Sera D."/>
            <person name="Hatfull G.F."/>
        </authorList>
    </citation>
    <scope>NUCLEOTIDE SEQUENCE [LARGE SCALE GENOMIC DNA]</scope>
</reference>
<organism evidence="2 3">
    <name type="scientific">Mycobacterium phage Mendokysei</name>
    <dbReference type="NCBI Taxonomy" id="2099637"/>
    <lineage>
        <taxon>Viruses</taxon>
        <taxon>Duplodnaviria</taxon>
        <taxon>Heunggongvirae</taxon>
        <taxon>Uroviricota</taxon>
        <taxon>Caudoviricetes</taxon>
        <taxon>Bernalvirus</taxon>
        <taxon>Bernalvirus mendokysei</taxon>
    </lineage>
</organism>
<accession>A0A2P1CG94</accession>
<evidence type="ECO:0008006" key="4">
    <source>
        <dbReference type="Google" id="ProtNLM"/>
    </source>
</evidence>
<protein>
    <recommendedName>
        <fullName evidence="4">Helix-turn-helix DNA binding domain protein</fullName>
    </recommendedName>
</protein>
<dbReference type="EMBL" id="MG925349">
    <property type="protein sequence ID" value="AVJ50262.1"/>
    <property type="molecule type" value="Genomic_DNA"/>
</dbReference>
<gene>
    <name evidence="2" type="primary">46</name>
    <name evidence="2" type="ORF">SEA_MENDOKYSEI_46</name>
</gene>
<keyword evidence="3" id="KW-1185">Reference proteome</keyword>
<sequence>MPRIRTIKPEFFRSPDTARVDFPVRIFYQALWCWADDFGVGETNIYGLLGFAFCDEDGFTAQDLRRFCADVAQHYGVIFYEVRGRHYYAIPSWREHQKTESREDRRKYPPPDHPEAVPDLRFQPCADSAPDDRRETGAESRGTVAGTGEQGNRGTGNPPNPPAHEPPAPAPRTAQRKTGTEIVRSRYADLNRQSRSAEAVDIVDAFAAHLGTAFVPSVRDGIAEQVQTCVRAGIPREQIARGLLAWQTSDSFSPKQIGTFVAKAAQSKPTGVGKPTQKAMGWDEVGAAVIAQVTSQNGDAS</sequence>
<dbReference type="GeneID" id="60335865"/>
<name>A0A2P1CG94_9CAUD</name>
<dbReference type="RefSeq" id="YP_009964156.1">
    <property type="nucleotide sequence ID" value="NC_051726.1"/>
</dbReference>
<feature type="compositionally biased region" description="Pro residues" evidence="1">
    <location>
        <begin position="158"/>
        <end position="170"/>
    </location>
</feature>
<dbReference type="Proteomes" id="UP000241021">
    <property type="component" value="Segment"/>
</dbReference>
<feature type="compositionally biased region" description="Basic and acidic residues" evidence="1">
    <location>
        <begin position="95"/>
        <end position="118"/>
    </location>
</feature>